<organism evidence="3 4">
    <name type="scientific">Candidatus Enterococcus courvalinii</name>
    <dbReference type="NCBI Taxonomy" id="2815329"/>
    <lineage>
        <taxon>Bacteria</taxon>
        <taxon>Bacillati</taxon>
        <taxon>Bacillota</taxon>
        <taxon>Bacilli</taxon>
        <taxon>Lactobacillales</taxon>
        <taxon>Enterococcaceae</taxon>
        <taxon>Enterococcus</taxon>
    </lineage>
</organism>
<accession>A0ABS3I024</accession>
<comment type="caution">
    <text evidence="3">The sequence shown here is derived from an EMBL/GenBank/DDBJ whole genome shotgun (WGS) entry which is preliminary data.</text>
</comment>
<dbReference type="RefSeq" id="WP_206898332.1">
    <property type="nucleotide sequence ID" value="NZ_JAFLWI010000005.1"/>
</dbReference>
<name>A0ABS3I024_9ENTE</name>
<dbReference type="Gene3D" id="2.60.40.740">
    <property type="match status" value="1"/>
</dbReference>
<feature type="signal peptide" evidence="2">
    <location>
        <begin position="1"/>
        <end position="27"/>
    </location>
</feature>
<dbReference type="EMBL" id="JAFLWI010000005">
    <property type="protein sequence ID" value="MBO0481512.1"/>
    <property type="molecule type" value="Genomic_DNA"/>
</dbReference>
<gene>
    <name evidence="3" type="ORF">JZO71_04125</name>
</gene>
<keyword evidence="4" id="KW-1185">Reference proteome</keyword>
<sequence>MFKKVFLAVLSLGLLFVMFLPTQVVHGAEASLKDWRKTDIANGNVYAPAKYSVTPSYISGKTSIRTFGKTFHDTTENSNGAMNSKTVVNPVDSDKGKFGLIYDRIGMYKGQELSLKITVMDWSKYNTKNQFISFGRYSISFLQTGYNWVDLKWEFYYTATNKLASDIDGSYMNVIDIDALQGMEFDQATTNNIQKIYVTNDCWIKYKETSGKLNVYESAKKASANSDKFAQFTVLFNKGYSFRFRWTKDYKSYGTSTTTVYPSHYGANEFFGFNGKKLIPTEINKPEKYIKGSSLTDLKTSTVLGSITDNLTYELFHNVSDELPEFYFKSYEIKDTIPKGLKIVSQKVYDQADKDVTSFFDNKTSGNNIQYVAKASILKTAQFYNKTYRVEVVTKPDSTAVLNGILNSNVVTFKNKVDILVDGKAKTSDEVTTKLYKRKVTVNHIDEKDKHLLKQVIEHKFDGESYEYKPRTDLVDKEGNSYKSTVTLKGKVAGKDLVLEIPYHVPILEINVDRIQIDTSKAEPNGSLPTALNFSKKTEYEKELDKIVIKVRITDSDNKKVVYEENIKLKDYQDKKDIKLSTDYLSKDKKVNYLVDILLVENPDNNKFVTETKNLPTHGYTASEKILNNSDLKGNNVNYSAVVRTVKERKNPTVKEFNENISFEFKPTVKSKTGYGFSLSLSPIYRNETGKKATVKMYSYSDNELVDSYINEVYKSGSSQTEIKMEQTKDDSKTEAGTNTQNMMFEFPHMNVERKTGNLFTDDQKSKKDSNIKYELIDGGRTFYIPIWADLGKYTIDTKSNTFGSNLISLDMSKEADVYAYMYATIDSETSKDDELLLEPVFPDSSKPEGWSKEELNWLEN</sequence>
<proteinExistence type="predicted"/>
<dbReference type="Proteomes" id="UP000664832">
    <property type="component" value="Unassembled WGS sequence"/>
</dbReference>
<evidence type="ECO:0000313" key="3">
    <source>
        <dbReference type="EMBL" id="MBO0481512.1"/>
    </source>
</evidence>
<protein>
    <submittedName>
        <fullName evidence="3">Uncharacterized protein</fullName>
    </submittedName>
</protein>
<reference evidence="3 4" key="1">
    <citation type="submission" date="2021-03" db="EMBL/GenBank/DDBJ databases">
        <title>Enterococcal diversity collection.</title>
        <authorList>
            <person name="Gilmore M.S."/>
            <person name="Schwartzman J."/>
            <person name="Van Tyne D."/>
            <person name="Martin M."/>
            <person name="Earl A.M."/>
            <person name="Manson A.L."/>
            <person name="Straub T."/>
            <person name="Salamzade R."/>
            <person name="Saavedra J."/>
            <person name="Lebreton F."/>
            <person name="Prichula J."/>
            <person name="Schaufler K."/>
            <person name="Gaca A."/>
            <person name="Sgardioli B."/>
            <person name="Wagenaar J."/>
            <person name="Strong T."/>
        </authorList>
    </citation>
    <scope>NUCLEOTIDE SEQUENCE [LARGE SCALE GENOMIC DNA]</scope>
    <source>
        <strain evidence="3 4">MSG2901</strain>
    </source>
</reference>
<evidence type="ECO:0000313" key="4">
    <source>
        <dbReference type="Proteomes" id="UP000664832"/>
    </source>
</evidence>
<evidence type="ECO:0000256" key="2">
    <source>
        <dbReference type="SAM" id="SignalP"/>
    </source>
</evidence>
<evidence type="ECO:0000256" key="1">
    <source>
        <dbReference type="SAM" id="MobiDB-lite"/>
    </source>
</evidence>
<feature type="region of interest" description="Disordered" evidence="1">
    <location>
        <begin position="840"/>
        <end position="861"/>
    </location>
</feature>
<keyword evidence="2" id="KW-0732">Signal</keyword>
<feature type="chain" id="PRO_5046782543" evidence="2">
    <location>
        <begin position="28"/>
        <end position="861"/>
    </location>
</feature>
<feature type="compositionally biased region" description="Basic and acidic residues" evidence="1">
    <location>
        <begin position="846"/>
        <end position="861"/>
    </location>
</feature>